<keyword evidence="3" id="KW-1185">Reference proteome</keyword>
<dbReference type="PANTHER" id="PTHR35335:SF1">
    <property type="entry name" value="UPF0716 PROTEIN FXSA"/>
    <property type="match status" value="1"/>
</dbReference>
<dbReference type="HOGENOM" id="CLU_085083_0_1_6"/>
<dbReference type="OrthoDB" id="9792788at2"/>
<keyword evidence="1" id="KW-0472">Membrane</keyword>
<dbReference type="Pfam" id="PF04186">
    <property type="entry name" value="FxsA"/>
    <property type="match status" value="1"/>
</dbReference>
<evidence type="ECO:0000313" key="3">
    <source>
        <dbReference type="Proteomes" id="UP000005744"/>
    </source>
</evidence>
<evidence type="ECO:0000313" key="2">
    <source>
        <dbReference type="EMBL" id="EIJ44354.1"/>
    </source>
</evidence>
<proteinExistence type="predicted"/>
<dbReference type="GO" id="GO:0016020">
    <property type="term" value="C:membrane"/>
    <property type="evidence" value="ECO:0007669"/>
    <property type="project" value="InterPro"/>
</dbReference>
<dbReference type="InterPro" id="IPR007313">
    <property type="entry name" value="FxsA"/>
</dbReference>
<sequence>MLKPNLIFLLFIIVPMIEIYLLITVGNLIGIFPTIFLVIGMAATGVYLLRVQGLATVQNLRNSLTRGEEPTEPLLNGLLILLGGVLLLTPGFLTDFFALFCLVPFTRRALIRYLTRYFTQANYVTTSYTVHTNDNDTYQRQKPAVLEGQFKREDKND</sequence>
<name>I3CL61_9GAMM</name>
<gene>
    <name evidence="2" type="ORF">BegalDRAFT_3546</name>
</gene>
<dbReference type="Proteomes" id="UP000005744">
    <property type="component" value="Unassembled WGS sequence"/>
</dbReference>
<reference evidence="2 3" key="1">
    <citation type="submission" date="2011-11" db="EMBL/GenBank/DDBJ databases">
        <title>Improved High-Quality Draft sequence of Beggiatoa alba B18lD.</title>
        <authorList>
            <consortium name="US DOE Joint Genome Institute"/>
            <person name="Lucas S."/>
            <person name="Han J."/>
            <person name="Lapidus A."/>
            <person name="Cheng J.-F."/>
            <person name="Goodwin L."/>
            <person name="Pitluck S."/>
            <person name="Peters L."/>
            <person name="Mikhailova N."/>
            <person name="Held B."/>
            <person name="Detter J.C."/>
            <person name="Han C."/>
            <person name="Tapia R."/>
            <person name="Land M."/>
            <person name="Hauser L."/>
            <person name="Kyrpides N."/>
            <person name="Ivanova N."/>
            <person name="Pagani I."/>
            <person name="Samuel K."/>
            <person name="Teske A."/>
            <person name="Mueller J."/>
            <person name="Woyke T."/>
        </authorList>
    </citation>
    <scope>NUCLEOTIDE SEQUENCE [LARGE SCALE GENOMIC DNA]</scope>
    <source>
        <strain evidence="2 3">B18LD</strain>
    </source>
</reference>
<dbReference type="STRING" id="395493.BegalDRAFT_3546"/>
<dbReference type="PANTHER" id="PTHR35335">
    <property type="entry name" value="UPF0716 PROTEIN FXSA"/>
    <property type="match status" value="1"/>
</dbReference>
<feature type="transmembrane region" description="Helical" evidence="1">
    <location>
        <begin position="78"/>
        <end position="103"/>
    </location>
</feature>
<accession>I3CL61</accession>
<keyword evidence="1" id="KW-1133">Transmembrane helix</keyword>
<evidence type="ECO:0000256" key="1">
    <source>
        <dbReference type="SAM" id="Phobius"/>
    </source>
</evidence>
<feature type="transmembrane region" description="Helical" evidence="1">
    <location>
        <begin position="6"/>
        <end position="23"/>
    </location>
</feature>
<dbReference type="NCBIfam" id="NF008528">
    <property type="entry name" value="PRK11463.1-2"/>
    <property type="match status" value="1"/>
</dbReference>
<dbReference type="EMBL" id="JH600070">
    <property type="protein sequence ID" value="EIJ44354.1"/>
    <property type="molecule type" value="Genomic_DNA"/>
</dbReference>
<feature type="transmembrane region" description="Helical" evidence="1">
    <location>
        <begin position="30"/>
        <end position="49"/>
    </location>
</feature>
<organism evidence="2 3">
    <name type="scientific">Beggiatoa alba B18LD</name>
    <dbReference type="NCBI Taxonomy" id="395493"/>
    <lineage>
        <taxon>Bacteria</taxon>
        <taxon>Pseudomonadati</taxon>
        <taxon>Pseudomonadota</taxon>
        <taxon>Gammaproteobacteria</taxon>
        <taxon>Thiotrichales</taxon>
        <taxon>Thiotrichaceae</taxon>
        <taxon>Beggiatoa</taxon>
    </lineage>
</organism>
<keyword evidence="1" id="KW-0812">Transmembrane</keyword>
<dbReference type="AlphaFoldDB" id="I3CL61"/>
<protein>
    <submittedName>
        <fullName evidence="2">Protein affecting phage T7 exclusion by the F plasmid</fullName>
    </submittedName>
</protein>
<dbReference type="RefSeq" id="WP_002692355.1">
    <property type="nucleotide sequence ID" value="NZ_JH600070.1"/>
</dbReference>
<dbReference type="eggNOG" id="COG3030">
    <property type="taxonomic scope" value="Bacteria"/>
</dbReference>